<feature type="chain" id="PRO_5026200571" evidence="1">
    <location>
        <begin position="26"/>
        <end position="298"/>
    </location>
</feature>
<dbReference type="Pfam" id="PF00561">
    <property type="entry name" value="Abhydrolase_1"/>
    <property type="match status" value="1"/>
</dbReference>
<organism evidence="3">
    <name type="scientific">Paenibacillus sp. SYP-B3998</name>
    <dbReference type="NCBI Taxonomy" id="2678564"/>
    <lineage>
        <taxon>Bacteria</taxon>
        <taxon>Bacillati</taxon>
        <taxon>Bacillota</taxon>
        <taxon>Bacilli</taxon>
        <taxon>Bacillales</taxon>
        <taxon>Paenibacillaceae</taxon>
        <taxon>Paenibacillus</taxon>
    </lineage>
</organism>
<gene>
    <name evidence="3" type="ORF">GK047_07130</name>
</gene>
<evidence type="ECO:0000259" key="2">
    <source>
        <dbReference type="Pfam" id="PF00561"/>
    </source>
</evidence>
<accession>A0A6G3ZUP5</accession>
<dbReference type="PANTHER" id="PTHR43798:SF33">
    <property type="entry name" value="HYDROLASE, PUTATIVE (AFU_ORTHOLOGUE AFUA_2G14860)-RELATED"/>
    <property type="match status" value="1"/>
</dbReference>
<dbReference type="GO" id="GO:0016787">
    <property type="term" value="F:hydrolase activity"/>
    <property type="evidence" value="ECO:0007669"/>
    <property type="project" value="UniProtKB-KW"/>
</dbReference>
<dbReference type="RefSeq" id="WP_163943118.1">
    <property type="nucleotide sequence ID" value="NZ_JAAIKC010000001.1"/>
</dbReference>
<dbReference type="InterPro" id="IPR000073">
    <property type="entry name" value="AB_hydrolase_1"/>
</dbReference>
<evidence type="ECO:0000256" key="1">
    <source>
        <dbReference type="SAM" id="SignalP"/>
    </source>
</evidence>
<feature type="domain" description="AB hydrolase-1" evidence="2">
    <location>
        <begin position="68"/>
        <end position="173"/>
    </location>
</feature>
<protein>
    <submittedName>
        <fullName evidence="3">Alpha/beta hydrolase</fullName>
    </submittedName>
</protein>
<dbReference type="InterPro" id="IPR050266">
    <property type="entry name" value="AB_hydrolase_sf"/>
</dbReference>
<keyword evidence="3" id="KW-0378">Hydrolase</keyword>
<dbReference type="PANTHER" id="PTHR43798">
    <property type="entry name" value="MONOACYLGLYCEROL LIPASE"/>
    <property type="match status" value="1"/>
</dbReference>
<sequence length="298" mass="32659">MKHKTLSVLTAATIALSVLIPTASANEIISFASVSNAPAVSNSFSGKIDIGGYSLNVNIKGEIQEDRPTVIFESGYGDDSSVWATIAQQISQYTRTVTYDRAGVGLSDSDPNGGFTSKDAAERLHKLVAALKVDGPLVLVGHSLAGLHMREYQYLYPDDVKGIVFVDVSHEHMEDTLFSEFPVEVRKEIVSEDFRQMNFIEGNIDDALISYSQIDIATQADSLRNVPITVLSGGNHHYPASFPVAPELLEQRWGLLQTDLASMSDESLHVVDPQNGHRLHEQNPQLIIDNVISLLERL</sequence>
<evidence type="ECO:0000313" key="3">
    <source>
        <dbReference type="EMBL" id="NEW05790.1"/>
    </source>
</evidence>
<proteinExistence type="predicted"/>
<dbReference type="SUPFAM" id="SSF53474">
    <property type="entry name" value="alpha/beta-Hydrolases"/>
    <property type="match status" value="1"/>
</dbReference>
<keyword evidence="1" id="KW-0732">Signal</keyword>
<dbReference type="EMBL" id="JAAIKC010000001">
    <property type="protein sequence ID" value="NEW05790.1"/>
    <property type="molecule type" value="Genomic_DNA"/>
</dbReference>
<dbReference type="GO" id="GO:0016020">
    <property type="term" value="C:membrane"/>
    <property type="evidence" value="ECO:0007669"/>
    <property type="project" value="TreeGrafter"/>
</dbReference>
<feature type="signal peptide" evidence="1">
    <location>
        <begin position="1"/>
        <end position="25"/>
    </location>
</feature>
<name>A0A6G3ZUP5_9BACL</name>
<dbReference type="AlphaFoldDB" id="A0A6G3ZUP5"/>
<reference evidence="3" key="1">
    <citation type="submission" date="2020-02" db="EMBL/GenBank/DDBJ databases">
        <authorList>
            <person name="Shen X.-R."/>
            <person name="Zhang Y.-X."/>
        </authorList>
    </citation>
    <scope>NUCLEOTIDE SEQUENCE</scope>
    <source>
        <strain evidence="3">SYP-B3998</strain>
    </source>
</reference>
<comment type="caution">
    <text evidence="3">The sequence shown here is derived from an EMBL/GenBank/DDBJ whole genome shotgun (WGS) entry which is preliminary data.</text>
</comment>
<dbReference type="Gene3D" id="3.40.50.1820">
    <property type="entry name" value="alpha/beta hydrolase"/>
    <property type="match status" value="1"/>
</dbReference>
<dbReference type="InterPro" id="IPR029058">
    <property type="entry name" value="AB_hydrolase_fold"/>
</dbReference>